<evidence type="ECO:0000256" key="3">
    <source>
        <dbReference type="ARBA" id="ARBA00022989"/>
    </source>
</evidence>
<feature type="transmembrane region" description="Helical" evidence="6">
    <location>
        <begin position="122"/>
        <end position="144"/>
    </location>
</feature>
<evidence type="ECO:0000256" key="2">
    <source>
        <dbReference type="ARBA" id="ARBA00022692"/>
    </source>
</evidence>
<feature type="compositionally biased region" description="Pro residues" evidence="5">
    <location>
        <begin position="9"/>
        <end position="18"/>
    </location>
</feature>
<dbReference type="GO" id="GO:0016020">
    <property type="term" value="C:membrane"/>
    <property type="evidence" value="ECO:0007669"/>
    <property type="project" value="UniProtKB-SubCell"/>
</dbReference>
<feature type="transmembrane region" description="Helical" evidence="6">
    <location>
        <begin position="495"/>
        <end position="516"/>
    </location>
</feature>
<evidence type="ECO:0000313" key="7">
    <source>
        <dbReference type="Proteomes" id="UP000492821"/>
    </source>
</evidence>
<evidence type="ECO:0000256" key="1">
    <source>
        <dbReference type="ARBA" id="ARBA00004141"/>
    </source>
</evidence>
<protein>
    <submittedName>
        <fullName evidence="8">MFS domain-containing protein</fullName>
    </submittedName>
</protein>
<keyword evidence="7" id="KW-1185">Reference proteome</keyword>
<feature type="transmembrane region" description="Helical" evidence="6">
    <location>
        <begin position="400"/>
        <end position="421"/>
    </location>
</feature>
<feature type="transmembrane region" description="Helical" evidence="6">
    <location>
        <begin position="470"/>
        <end position="489"/>
    </location>
</feature>
<organism evidence="7 8">
    <name type="scientific">Panagrellus redivivus</name>
    <name type="common">Microworm</name>
    <dbReference type="NCBI Taxonomy" id="6233"/>
    <lineage>
        <taxon>Eukaryota</taxon>
        <taxon>Metazoa</taxon>
        <taxon>Ecdysozoa</taxon>
        <taxon>Nematoda</taxon>
        <taxon>Chromadorea</taxon>
        <taxon>Rhabditida</taxon>
        <taxon>Tylenchina</taxon>
        <taxon>Panagrolaimomorpha</taxon>
        <taxon>Panagrolaimoidea</taxon>
        <taxon>Panagrolaimidae</taxon>
        <taxon>Panagrellus</taxon>
    </lineage>
</organism>
<dbReference type="Proteomes" id="UP000492821">
    <property type="component" value="Unassembled WGS sequence"/>
</dbReference>
<feature type="transmembrane region" description="Helical" evidence="6">
    <location>
        <begin position="221"/>
        <end position="241"/>
    </location>
</feature>
<reference evidence="7" key="1">
    <citation type="journal article" date="2013" name="Genetics">
        <title>The draft genome and transcriptome of Panagrellus redivivus are shaped by the harsh demands of a free-living lifestyle.</title>
        <authorList>
            <person name="Srinivasan J."/>
            <person name="Dillman A.R."/>
            <person name="Macchietto M.G."/>
            <person name="Heikkinen L."/>
            <person name="Lakso M."/>
            <person name="Fracchia K.M."/>
            <person name="Antoshechkin I."/>
            <person name="Mortazavi A."/>
            <person name="Wong G."/>
            <person name="Sternberg P.W."/>
        </authorList>
    </citation>
    <scope>NUCLEOTIDE SEQUENCE [LARGE SCALE GENOMIC DNA]</scope>
    <source>
        <strain evidence="7">MT8872</strain>
    </source>
</reference>
<feature type="region of interest" description="Disordered" evidence="5">
    <location>
        <begin position="1"/>
        <end position="20"/>
    </location>
</feature>
<name>A0A7E4VI35_PANRE</name>
<evidence type="ECO:0000256" key="6">
    <source>
        <dbReference type="SAM" id="Phobius"/>
    </source>
</evidence>
<feature type="transmembrane region" description="Helical" evidence="6">
    <location>
        <begin position="563"/>
        <end position="584"/>
    </location>
</feature>
<proteinExistence type="predicted"/>
<keyword evidence="4 6" id="KW-0472">Membrane</keyword>
<dbReference type="SUPFAM" id="SSF103473">
    <property type="entry name" value="MFS general substrate transporter"/>
    <property type="match status" value="1"/>
</dbReference>
<feature type="transmembrane region" description="Helical" evidence="6">
    <location>
        <begin position="328"/>
        <end position="351"/>
    </location>
</feature>
<dbReference type="AlphaFoldDB" id="A0A7E4VI35"/>
<feature type="transmembrane region" description="Helical" evidence="6">
    <location>
        <begin position="528"/>
        <end position="551"/>
    </location>
</feature>
<feature type="transmembrane region" description="Helical" evidence="6">
    <location>
        <begin position="189"/>
        <end position="209"/>
    </location>
</feature>
<keyword evidence="2 6" id="KW-0812">Transmembrane</keyword>
<evidence type="ECO:0000313" key="8">
    <source>
        <dbReference type="WBParaSite" id="Pan_g21403.t1"/>
    </source>
</evidence>
<dbReference type="GO" id="GO:0022857">
    <property type="term" value="F:transmembrane transporter activity"/>
    <property type="evidence" value="ECO:0007669"/>
    <property type="project" value="InterPro"/>
</dbReference>
<accession>A0A7E4VI35</accession>
<dbReference type="PANTHER" id="PTHR23507">
    <property type="entry name" value="ZGC:174356"/>
    <property type="match status" value="1"/>
</dbReference>
<feature type="transmembrane region" description="Helical" evidence="6">
    <location>
        <begin position="441"/>
        <end position="458"/>
    </location>
</feature>
<feature type="region of interest" description="Disordered" evidence="5">
    <location>
        <begin position="620"/>
        <end position="653"/>
    </location>
</feature>
<feature type="transmembrane region" description="Helical" evidence="6">
    <location>
        <begin position="247"/>
        <end position="272"/>
    </location>
</feature>
<feature type="compositionally biased region" description="Polar residues" evidence="5">
    <location>
        <begin position="628"/>
        <end position="642"/>
    </location>
</feature>
<feature type="region of interest" description="Disordered" evidence="5">
    <location>
        <begin position="73"/>
        <end position="112"/>
    </location>
</feature>
<dbReference type="Gene3D" id="1.20.1250.20">
    <property type="entry name" value="MFS general substrate transporter like domains"/>
    <property type="match status" value="1"/>
</dbReference>
<reference evidence="8" key="2">
    <citation type="submission" date="2020-10" db="UniProtKB">
        <authorList>
            <consortium name="WormBaseParasite"/>
        </authorList>
    </citation>
    <scope>IDENTIFICATION</scope>
</reference>
<keyword evidence="3 6" id="KW-1133">Transmembrane helix</keyword>
<dbReference type="InterPro" id="IPR011701">
    <property type="entry name" value="MFS"/>
</dbReference>
<dbReference type="InterPro" id="IPR036259">
    <property type="entry name" value="MFS_trans_sf"/>
</dbReference>
<evidence type="ECO:0000256" key="4">
    <source>
        <dbReference type="ARBA" id="ARBA00023136"/>
    </source>
</evidence>
<dbReference type="PANTHER" id="PTHR23507:SF6">
    <property type="entry name" value="PROTON-COUPLED FOLATE TRANSPORTER"/>
    <property type="match status" value="1"/>
</dbReference>
<dbReference type="WBParaSite" id="Pan_g21403.t1">
    <property type="protein sequence ID" value="Pan_g21403.t1"/>
    <property type="gene ID" value="Pan_g21403"/>
</dbReference>
<comment type="subcellular location">
    <subcellularLocation>
        <location evidence="1">Membrane</location>
        <topology evidence="1">Multi-pass membrane protein</topology>
    </subcellularLocation>
</comment>
<feature type="compositionally biased region" description="Polar residues" evidence="5">
    <location>
        <begin position="83"/>
        <end position="93"/>
    </location>
</feature>
<feature type="transmembrane region" description="Helical" evidence="6">
    <location>
        <begin position="293"/>
        <end position="316"/>
    </location>
</feature>
<sequence length="653" mass="71896">MHQASIPEAPRPTIPGQPSPYVYELESEISMSLIGDDASSVQTSSAFRPADARVHHRSSSVVRRFFPFLRSRRNRHPTPADMATTSDGNNAQHGESRDQLGDKPPTPTATSNKNAIINAEPAIFFFSVAFGILIGFQNLFLYWARCVEIFTERPVSTFENVTTLCTDLSTNNDSSLLDDVEADIAKTRIYIQIVSTGTTLISAPIIGALSDGKAGRRKPMLVCLFALIVYCALHTTAIAFYEKINVYYFLLTAETFAGCLGGLASVFTLSMAIVTDDCRNEDSITSSGIPLRIAISCAIQALGVTLGSLCVTVLSVPPEISTIRHVQGYMNMALVALLCSVASFIYTVVFVKDSYAIKEAATIVLPPPNNVQTGHYARLKHFGFELVEVLIEKRPGWTRLCMNLCIFFLFTDILANDPSMLMLITKRQPFDWSDNTFSKFYLMRTMLVTVGMVIIPAIMSRATFVGADSFLVMVGLCAAMLMSLMLAFAQTSEAVFASAFFALIGGAIGPGYRSMLPKMVPPHHTARLFSIMSLMMVICPLVSASIFNNIYAATMETWPGFVFFVYACIHFTVMMGQFVIHFLMMPQWRLQHSLDTIGIENDHQRLLEAGDEEVYRGLTPIIDDDNDANSVTARQSTSSSDAENARIPRGPEL</sequence>
<evidence type="ECO:0000256" key="5">
    <source>
        <dbReference type="SAM" id="MobiDB-lite"/>
    </source>
</evidence>
<dbReference type="Pfam" id="PF07690">
    <property type="entry name" value="MFS_1"/>
    <property type="match status" value="1"/>
</dbReference>
<feature type="compositionally biased region" description="Basic and acidic residues" evidence="5">
    <location>
        <begin position="643"/>
        <end position="653"/>
    </location>
</feature>